<evidence type="ECO:0000256" key="7">
    <source>
        <dbReference type="PROSITE-ProRule" id="PRU00259"/>
    </source>
</evidence>
<comment type="pathway">
    <text evidence="2">Protein modification; protein ubiquitination.</text>
</comment>
<dbReference type="FunFam" id="1.20.930.20:FF:000002">
    <property type="entry name" value="RING-type E3 ubiquitin transferase"/>
    <property type="match status" value="1"/>
</dbReference>
<dbReference type="Gene3D" id="1.25.10.10">
    <property type="entry name" value="Leucine-rich Repeat Variant"/>
    <property type="match status" value="1"/>
</dbReference>
<gene>
    <name evidence="9" type="ORF">B296_00031840</name>
</gene>
<dbReference type="AlphaFoldDB" id="A0A426Y0D4"/>
<dbReference type="InterPro" id="IPR058678">
    <property type="entry name" value="ARM_PUB"/>
</dbReference>
<dbReference type="GO" id="GO:0007166">
    <property type="term" value="P:cell surface receptor signaling pathway"/>
    <property type="evidence" value="ECO:0007669"/>
    <property type="project" value="InterPro"/>
</dbReference>
<evidence type="ECO:0000313" key="10">
    <source>
        <dbReference type="Proteomes" id="UP000287651"/>
    </source>
</evidence>
<keyword evidence="5" id="KW-0677">Repeat</keyword>
<accession>A0A426Y0D4</accession>
<dbReference type="Pfam" id="PF04564">
    <property type="entry name" value="U-box"/>
    <property type="match status" value="1"/>
</dbReference>
<evidence type="ECO:0000256" key="5">
    <source>
        <dbReference type="ARBA" id="ARBA00022737"/>
    </source>
</evidence>
<dbReference type="PANTHER" id="PTHR23315">
    <property type="entry name" value="U BOX DOMAIN-CONTAINING"/>
    <property type="match status" value="1"/>
</dbReference>
<dbReference type="SMART" id="SM00185">
    <property type="entry name" value="ARM"/>
    <property type="match status" value="5"/>
</dbReference>
<dbReference type="PANTHER" id="PTHR23315:SF111">
    <property type="entry name" value="U-BOX DOMAIN-CONTAINING PROTEIN 14"/>
    <property type="match status" value="1"/>
</dbReference>
<dbReference type="InterPro" id="IPR057623">
    <property type="entry name" value="PUB12-19-like_N"/>
</dbReference>
<keyword evidence="4" id="KW-0808">Transferase</keyword>
<evidence type="ECO:0000256" key="3">
    <source>
        <dbReference type="ARBA" id="ARBA00012483"/>
    </source>
</evidence>
<dbReference type="SUPFAM" id="SSF57850">
    <property type="entry name" value="RING/U-box"/>
    <property type="match status" value="1"/>
</dbReference>
<dbReference type="EMBL" id="AMZH03015979">
    <property type="protein sequence ID" value="RRT45213.1"/>
    <property type="molecule type" value="Genomic_DNA"/>
</dbReference>
<dbReference type="InterPro" id="IPR013083">
    <property type="entry name" value="Znf_RING/FYVE/PHD"/>
</dbReference>
<dbReference type="Gene3D" id="3.30.40.10">
    <property type="entry name" value="Zinc/RING finger domain, C3HC4 (zinc finger)"/>
    <property type="match status" value="1"/>
</dbReference>
<comment type="catalytic activity">
    <reaction evidence="1">
        <text>S-ubiquitinyl-[E2 ubiquitin-conjugating enzyme]-L-cysteine + [acceptor protein]-L-lysine = [E2 ubiquitin-conjugating enzyme]-L-cysteine + N(6)-ubiquitinyl-[acceptor protein]-L-lysine.</text>
        <dbReference type="EC" id="2.3.2.27"/>
    </reaction>
</comment>
<dbReference type="Gene3D" id="1.20.930.20">
    <property type="entry name" value="Adaptor protein Cbl, N-terminal domain"/>
    <property type="match status" value="1"/>
</dbReference>
<reference evidence="9 10" key="1">
    <citation type="journal article" date="2014" name="Agronomy (Basel)">
        <title>A Draft Genome Sequence for Ensete ventricosum, the Drought-Tolerant Tree Against Hunger.</title>
        <authorList>
            <person name="Harrison J."/>
            <person name="Moore K.A."/>
            <person name="Paszkiewicz K."/>
            <person name="Jones T."/>
            <person name="Grant M."/>
            <person name="Ambacheew D."/>
            <person name="Muzemil S."/>
            <person name="Studholme D.J."/>
        </authorList>
    </citation>
    <scope>NUCLEOTIDE SEQUENCE [LARGE SCALE GENOMIC DNA]</scope>
</reference>
<dbReference type="FunFam" id="1.25.10.10:FF:000082">
    <property type="entry name" value="RING-type E3 ubiquitin transferase"/>
    <property type="match status" value="1"/>
</dbReference>
<proteinExistence type="predicted"/>
<name>A0A426Y0D4_ENSVE</name>
<evidence type="ECO:0000313" key="9">
    <source>
        <dbReference type="EMBL" id="RRT45213.1"/>
    </source>
</evidence>
<dbReference type="InterPro" id="IPR016024">
    <property type="entry name" value="ARM-type_fold"/>
</dbReference>
<dbReference type="EC" id="2.3.2.27" evidence="3"/>
<dbReference type="Proteomes" id="UP000287651">
    <property type="component" value="Unassembled WGS sequence"/>
</dbReference>
<feature type="repeat" description="ARM" evidence="7">
    <location>
        <begin position="305"/>
        <end position="347"/>
    </location>
</feature>
<dbReference type="GO" id="GO:0061630">
    <property type="term" value="F:ubiquitin protein ligase activity"/>
    <property type="evidence" value="ECO:0007669"/>
    <property type="project" value="UniProtKB-EC"/>
</dbReference>
<evidence type="ECO:0000256" key="1">
    <source>
        <dbReference type="ARBA" id="ARBA00000900"/>
    </source>
</evidence>
<dbReference type="PROSITE" id="PS51698">
    <property type="entry name" value="U_BOX"/>
    <property type="match status" value="1"/>
</dbReference>
<dbReference type="InterPro" id="IPR011989">
    <property type="entry name" value="ARM-like"/>
</dbReference>
<dbReference type="GO" id="GO:0016567">
    <property type="term" value="P:protein ubiquitination"/>
    <property type="evidence" value="ECO:0007669"/>
    <property type="project" value="UniProtKB-UniPathway"/>
</dbReference>
<dbReference type="Pfam" id="PF25368">
    <property type="entry name" value="PUB10_N"/>
    <property type="match status" value="1"/>
</dbReference>
<protein>
    <recommendedName>
        <fullName evidence="3">RING-type E3 ubiquitin transferase</fullName>
        <ecNumber evidence="3">2.3.2.27</ecNumber>
    </recommendedName>
</protein>
<feature type="repeat" description="ARM" evidence="7">
    <location>
        <begin position="264"/>
        <end position="306"/>
    </location>
</feature>
<evidence type="ECO:0000256" key="4">
    <source>
        <dbReference type="ARBA" id="ARBA00022679"/>
    </source>
</evidence>
<dbReference type="InterPro" id="IPR000225">
    <property type="entry name" value="Armadillo"/>
</dbReference>
<feature type="domain" description="U-box" evidence="8">
    <location>
        <begin position="158"/>
        <end position="200"/>
    </location>
</feature>
<dbReference type="Pfam" id="PF25598">
    <property type="entry name" value="ARM_PUB"/>
    <property type="match status" value="1"/>
</dbReference>
<dbReference type="PROSITE" id="PS50176">
    <property type="entry name" value="ARM_REPEAT"/>
    <property type="match status" value="2"/>
</dbReference>
<keyword evidence="6" id="KW-0833">Ubl conjugation pathway</keyword>
<evidence type="ECO:0000256" key="2">
    <source>
        <dbReference type="ARBA" id="ARBA00004906"/>
    </source>
</evidence>
<dbReference type="UniPathway" id="UPA00143"/>
<dbReference type="SMART" id="SM00504">
    <property type="entry name" value="Ubox"/>
    <property type="match status" value="1"/>
</dbReference>
<organism evidence="9 10">
    <name type="scientific">Ensete ventricosum</name>
    <name type="common">Abyssinian banana</name>
    <name type="synonym">Musa ensete</name>
    <dbReference type="NCBI Taxonomy" id="4639"/>
    <lineage>
        <taxon>Eukaryota</taxon>
        <taxon>Viridiplantae</taxon>
        <taxon>Streptophyta</taxon>
        <taxon>Embryophyta</taxon>
        <taxon>Tracheophyta</taxon>
        <taxon>Spermatophyta</taxon>
        <taxon>Magnoliopsida</taxon>
        <taxon>Liliopsida</taxon>
        <taxon>Zingiberales</taxon>
        <taxon>Musaceae</taxon>
        <taxon>Ensete</taxon>
    </lineage>
</organism>
<dbReference type="SUPFAM" id="SSF48371">
    <property type="entry name" value="ARM repeat"/>
    <property type="match status" value="1"/>
</dbReference>
<dbReference type="InterPro" id="IPR003613">
    <property type="entry name" value="Ubox_domain"/>
</dbReference>
<comment type="caution">
    <text evidence="9">The sequence shown here is derived from an EMBL/GenBank/DDBJ whole genome shotgun (WGS) entry which is preliminary data.</text>
</comment>
<evidence type="ECO:0000259" key="8">
    <source>
        <dbReference type="PROSITE" id="PS51698"/>
    </source>
</evidence>
<sequence length="511" mass="54648">MASMAPTAEEEEAAGIGGGRGAAAVEALLGLVAEVSALPDNRGPFRRMCCDLARRVKLLAPLFDELGDDADSLGPAEIRGLETLCSALLEAKDVLRFVNEGSKLYQVLRPQKFERLFRKVTETIEKALGEICLDKLNVSVEVKEQNAQEDEEALAENEKWLDSGHKTCPKTQQTLSHATLTPNFVLKSLIAQWCDANGIELPKKQGSCQESKPGNSSDCNRAGINLLLQRLANGNQEEQRAAAGELRLLAKRNADNRICIAEAGAIPILVQLLSSPDARTQEHAVTALLNLSINEDNKGLIVKAKAIPKIVEVLESESMEARENAAAALFSLSVVDQNKVLIGEAGAIPALINLLCHGSPRGKKDAATAIFNLCIFKGNKVIAVKAGIVVYLIRMLVDPSGGMVDEALAILAILASSQEGKTAITHSNPIPLMVKLMKTGSARVRENAAALLYSLCGGDEQQLRAAMEFGAEEALKDLMETGTERAKRKASNLLGLIRQTADSSNGGCAET</sequence>
<dbReference type="InterPro" id="IPR036537">
    <property type="entry name" value="Adaptor_Cbl_N_dom_sf"/>
</dbReference>
<evidence type="ECO:0000256" key="6">
    <source>
        <dbReference type="ARBA" id="ARBA00022786"/>
    </source>
</evidence>